<dbReference type="PANTHER" id="PTHR13500:SF0">
    <property type="entry name" value="NUCLEOLAR PRE-RIBOSOMAL-ASSOCIATED PROTEIN 1"/>
    <property type="match status" value="1"/>
</dbReference>
<evidence type="ECO:0000313" key="2">
    <source>
        <dbReference type="Proteomes" id="UP001162164"/>
    </source>
</evidence>
<accession>A0ABQ9ITA3</accession>
<sequence length="432" mass="50081">MLNKALQKPQKAGQHFHQHYKGLLVLIDKYMTIEKSQFFFEKVQKFEVAEVFHAKLLEAICNNIFKSDVNNKTIYNIVLTFVHIQMILFKRNNPSRRRQFKTKKYSLNILEKVILKAADEDLTNISQNETIKLYIKLCLKFGISGEPTLLKILANLVNILAKSMDKEDGRLILEMMLSHSEFLNYVLGEHSDIKLGILSLFLVLCKNWSEFMERNHIPVLLAAYRSMVNRCDRIILSMLKLYEAKAGQTSFYDFKPYLWGKSAASHYSVRLNIETALWRQPKMGDVLDILQDEFVLLTIKNYPLKEKLQLAESEVFEIAEEKVQLLAPEQQVQTYKFTRSGALSLTVVGLSSSDIEVRQAACHVLSRFNYHMDARQSGKDNLLWLRYVEAVCKGWIEDRVTLMGLLRSMAFKLFSELYSSSIIRLGHKVARF</sequence>
<dbReference type="InterPro" id="IPR016024">
    <property type="entry name" value="ARM-type_fold"/>
</dbReference>
<dbReference type="SUPFAM" id="SSF48371">
    <property type="entry name" value="ARM repeat"/>
    <property type="match status" value="1"/>
</dbReference>
<dbReference type="InterPro" id="IPR039844">
    <property type="entry name" value="URB1"/>
</dbReference>
<reference evidence="1" key="1">
    <citation type="journal article" date="2023" name="Insect Mol. Biol.">
        <title>Genome sequencing provides insights into the evolution of gene families encoding plant cell wall-degrading enzymes in longhorned beetles.</title>
        <authorList>
            <person name="Shin N.R."/>
            <person name="Okamura Y."/>
            <person name="Kirsch R."/>
            <person name="Pauchet Y."/>
        </authorList>
    </citation>
    <scope>NUCLEOTIDE SEQUENCE</scope>
    <source>
        <strain evidence="1">MMC_N1</strain>
    </source>
</reference>
<name>A0ABQ9ITA3_9CUCU</name>
<dbReference type="EMBL" id="JAPWTJ010002683">
    <property type="protein sequence ID" value="KAJ8964981.1"/>
    <property type="molecule type" value="Genomic_DNA"/>
</dbReference>
<gene>
    <name evidence="1" type="ORF">NQ317_006387</name>
</gene>
<proteinExistence type="predicted"/>
<organism evidence="1 2">
    <name type="scientific">Molorchus minor</name>
    <dbReference type="NCBI Taxonomy" id="1323400"/>
    <lineage>
        <taxon>Eukaryota</taxon>
        <taxon>Metazoa</taxon>
        <taxon>Ecdysozoa</taxon>
        <taxon>Arthropoda</taxon>
        <taxon>Hexapoda</taxon>
        <taxon>Insecta</taxon>
        <taxon>Pterygota</taxon>
        <taxon>Neoptera</taxon>
        <taxon>Endopterygota</taxon>
        <taxon>Coleoptera</taxon>
        <taxon>Polyphaga</taxon>
        <taxon>Cucujiformia</taxon>
        <taxon>Chrysomeloidea</taxon>
        <taxon>Cerambycidae</taxon>
        <taxon>Lamiinae</taxon>
        <taxon>Monochamini</taxon>
        <taxon>Molorchus</taxon>
    </lineage>
</organism>
<comment type="caution">
    <text evidence="1">The sequence shown here is derived from an EMBL/GenBank/DDBJ whole genome shotgun (WGS) entry which is preliminary data.</text>
</comment>
<dbReference type="PANTHER" id="PTHR13500">
    <property type="entry name" value="NUCLEOLAR PRERIBOSOMAL-ASSOCIATED PROTEIN 1"/>
    <property type="match status" value="1"/>
</dbReference>
<keyword evidence="2" id="KW-1185">Reference proteome</keyword>
<dbReference type="Proteomes" id="UP001162164">
    <property type="component" value="Unassembled WGS sequence"/>
</dbReference>
<evidence type="ECO:0000313" key="1">
    <source>
        <dbReference type="EMBL" id="KAJ8964981.1"/>
    </source>
</evidence>
<protein>
    <submittedName>
        <fullName evidence="1">Uncharacterized protein</fullName>
    </submittedName>
</protein>